<evidence type="ECO:0000256" key="5">
    <source>
        <dbReference type="SAM" id="MobiDB-lite"/>
    </source>
</evidence>
<dbReference type="SMART" id="SM00849">
    <property type="entry name" value="Lactamase_B"/>
    <property type="match status" value="1"/>
</dbReference>
<gene>
    <name evidence="7" type="ORF">DFR75_111174</name>
</gene>
<dbReference type="PANTHER" id="PTHR42978:SF3">
    <property type="entry name" value="BLR3078 PROTEIN"/>
    <property type="match status" value="1"/>
</dbReference>
<dbReference type="InterPro" id="IPR036866">
    <property type="entry name" value="RibonucZ/Hydroxyglut_hydro"/>
</dbReference>
<dbReference type="EMBL" id="SNXK01000011">
    <property type="protein sequence ID" value="TDP30709.1"/>
    <property type="molecule type" value="Genomic_DNA"/>
</dbReference>
<dbReference type="GO" id="GO:0016787">
    <property type="term" value="F:hydrolase activity"/>
    <property type="evidence" value="ECO:0007669"/>
    <property type="project" value="UniProtKB-KW"/>
</dbReference>
<feature type="compositionally biased region" description="Basic and acidic residues" evidence="5">
    <location>
        <begin position="335"/>
        <end position="350"/>
    </location>
</feature>
<organism evidence="7 8">
    <name type="scientific">Nocardia ignorata</name>
    <dbReference type="NCBI Taxonomy" id="145285"/>
    <lineage>
        <taxon>Bacteria</taxon>
        <taxon>Bacillati</taxon>
        <taxon>Actinomycetota</taxon>
        <taxon>Actinomycetes</taxon>
        <taxon>Mycobacteriales</taxon>
        <taxon>Nocardiaceae</taxon>
        <taxon>Nocardia</taxon>
    </lineage>
</organism>
<dbReference type="InterPro" id="IPR001279">
    <property type="entry name" value="Metallo-B-lactamas"/>
</dbReference>
<evidence type="ECO:0000313" key="7">
    <source>
        <dbReference type="EMBL" id="TDP30709.1"/>
    </source>
</evidence>
<keyword evidence="4" id="KW-0862">Zinc</keyword>
<evidence type="ECO:0000313" key="8">
    <source>
        <dbReference type="Proteomes" id="UP000295087"/>
    </source>
</evidence>
<proteinExistence type="inferred from homology"/>
<evidence type="ECO:0000256" key="2">
    <source>
        <dbReference type="ARBA" id="ARBA00022723"/>
    </source>
</evidence>
<dbReference type="Proteomes" id="UP000295087">
    <property type="component" value="Unassembled WGS sequence"/>
</dbReference>
<keyword evidence="8" id="KW-1185">Reference proteome</keyword>
<comment type="similarity">
    <text evidence="1">Belongs to the metallo-beta-lactamase superfamily.</text>
</comment>
<evidence type="ECO:0000256" key="4">
    <source>
        <dbReference type="ARBA" id="ARBA00022833"/>
    </source>
</evidence>
<dbReference type="GO" id="GO:0046872">
    <property type="term" value="F:metal ion binding"/>
    <property type="evidence" value="ECO:0007669"/>
    <property type="project" value="UniProtKB-KW"/>
</dbReference>
<evidence type="ECO:0000256" key="1">
    <source>
        <dbReference type="ARBA" id="ARBA00007749"/>
    </source>
</evidence>
<keyword evidence="2" id="KW-0479">Metal-binding</keyword>
<feature type="region of interest" description="Disordered" evidence="5">
    <location>
        <begin position="318"/>
        <end position="350"/>
    </location>
</feature>
<dbReference type="InterPro" id="IPR051013">
    <property type="entry name" value="MBL_superfamily_lactonases"/>
</dbReference>
<dbReference type="Pfam" id="PF00753">
    <property type="entry name" value="Lactamase_B"/>
    <property type="match status" value="1"/>
</dbReference>
<dbReference type="RefSeq" id="WP_084477031.1">
    <property type="nucleotide sequence ID" value="NZ_JBHXPO010000014.1"/>
</dbReference>
<sequence length="350" mass="38196">MTTEHNLAQVGERVATPDVWQCCRAVSTAITGAVLPRRPDRRFLSALRDNGLPRGSTTVELVALAQNARNVPTAAVVEGVFTPRRIESAMTAFVVRHPRATFLVDPGICVDVRRRAVAGLPPILRLAVNPPSDVLDIRESLQRSGIDASDIDFALPTHLHWDHVAGLLDLPDLPLRLHRPEHRWAMTGPVAPVGGVRQAVRDRPLDCYELDGPPVLTFAASHDVLGDGAVVLVDLSGHTPGSIGILLRTARGPVLLAGDAVWHNLQTTELRQKSGYPGALADDDRTGAWRTIHRLHAVRDAVRIVPSHDHRAACAWTEDSATGLPTQDSPVAAEPLHDREQQRRDRETHH</sequence>
<dbReference type="SUPFAM" id="SSF56281">
    <property type="entry name" value="Metallo-hydrolase/oxidoreductase"/>
    <property type="match status" value="1"/>
</dbReference>
<name>A0A4R6P482_NOCIG</name>
<dbReference type="Gene3D" id="3.60.15.10">
    <property type="entry name" value="Ribonuclease Z/Hydroxyacylglutathione hydrolase-like"/>
    <property type="match status" value="1"/>
</dbReference>
<accession>A0A4R6P482</accession>
<evidence type="ECO:0000259" key="6">
    <source>
        <dbReference type="SMART" id="SM00849"/>
    </source>
</evidence>
<protein>
    <submittedName>
        <fullName evidence="7">Metallo-beta-lactamase superfamily protein</fullName>
    </submittedName>
</protein>
<dbReference type="AlphaFoldDB" id="A0A4R6P482"/>
<comment type="caution">
    <text evidence="7">The sequence shown here is derived from an EMBL/GenBank/DDBJ whole genome shotgun (WGS) entry which is preliminary data.</text>
</comment>
<evidence type="ECO:0000256" key="3">
    <source>
        <dbReference type="ARBA" id="ARBA00022801"/>
    </source>
</evidence>
<feature type="domain" description="Metallo-beta-lactamase" evidence="6">
    <location>
        <begin position="89"/>
        <end position="308"/>
    </location>
</feature>
<keyword evidence="3" id="KW-0378">Hydrolase</keyword>
<reference evidence="7 8" key="1">
    <citation type="submission" date="2019-03" db="EMBL/GenBank/DDBJ databases">
        <title>Genomic Encyclopedia of Type Strains, Phase IV (KMG-IV): sequencing the most valuable type-strain genomes for metagenomic binning, comparative biology and taxonomic classification.</title>
        <authorList>
            <person name="Goeker M."/>
        </authorList>
    </citation>
    <scope>NUCLEOTIDE SEQUENCE [LARGE SCALE GENOMIC DNA]</scope>
    <source>
        <strain evidence="7 8">DSM 44496</strain>
    </source>
</reference>
<dbReference type="PANTHER" id="PTHR42978">
    <property type="entry name" value="QUORUM-QUENCHING LACTONASE YTNP-RELATED-RELATED"/>
    <property type="match status" value="1"/>
</dbReference>
<feature type="compositionally biased region" description="Polar residues" evidence="5">
    <location>
        <begin position="319"/>
        <end position="329"/>
    </location>
</feature>